<proteinExistence type="predicted"/>
<dbReference type="PANTHER" id="PTHR44103:SF1">
    <property type="entry name" value="PROPROTEIN CONVERTASE P"/>
    <property type="match status" value="1"/>
</dbReference>
<gene>
    <name evidence="3" type="ORF">FHX34_1011618</name>
</gene>
<feature type="chain" id="PRO_5022219615" evidence="2">
    <location>
        <begin position="33"/>
        <end position="1012"/>
    </location>
</feature>
<organism evidence="3 4">
    <name type="scientific">Actinoplanes teichomyceticus</name>
    <dbReference type="NCBI Taxonomy" id="1867"/>
    <lineage>
        <taxon>Bacteria</taxon>
        <taxon>Bacillati</taxon>
        <taxon>Actinomycetota</taxon>
        <taxon>Actinomycetes</taxon>
        <taxon>Micromonosporales</taxon>
        <taxon>Micromonosporaceae</taxon>
        <taxon>Actinoplanes</taxon>
    </lineage>
</organism>
<reference evidence="3 4" key="1">
    <citation type="submission" date="2019-06" db="EMBL/GenBank/DDBJ databases">
        <title>Sequencing the genomes of 1000 actinobacteria strains.</title>
        <authorList>
            <person name="Klenk H.-P."/>
        </authorList>
    </citation>
    <scope>NUCLEOTIDE SEQUENCE [LARGE SCALE GENOMIC DNA]</scope>
    <source>
        <strain evidence="3 4">DSM 43866</strain>
    </source>
</reference>
<accession>A0A561WRZ2</accession>
<dbReference type="PANTHER" id="PTHR44103">
    <property type="entry name" value="PROPROTEIN CONVERTASE P"/>
    <property type="match status" value="1"/>
</dbReference>
<keyword evidence="1 2" id="KW-0732">Signal</keyword>
<evidence type="ECO:0000256" key="1">
    <source>
        <dbReference type="ARBA" id="ARBA00022729"/>
    </source>
</evidence>
<protein>
    <submittedName>
        <fullName evidence="3">VCBS repeat protein</fullName>
    </submittedName>
</protein>
<evidence type="ECO:0000313" key="3">
    <source>
        <dbReference type="EMBL" id="TWG26622.1"/>
    </source>
</evidence>
<evidence type="ECO:0000256" key="2">
    <source>
        <dbReference type="SAM" id="SignalP"/>
    </source>
</evidence>
<name>A0A561WRZ2_ACTTI</name>
<dbReference type="Gene3D" id="2.130.10.130">
    <property type="entry name" value="Integrin alpha, N-terminal"/>
    <property type="match status" value="1"/>
</dbReference>
<keyword evidence="4" id="KW-1185">Reference proteome</keyword>
<evidence type="ECO:0000313" key="4">
    <source>
        <dbReference type="Proteomes" id="UP000320239"/>
    </source>
</evidence>
<comment type="caution">
    <text evidence="3">The sequence shown here is derived from an EMBL/GenBank/DDBJ whole genome shotgun (WGS) entry which is preliminary data.</text>
</comment>
<dbReference type="AlphaFoldDB" id="A0A561WRZ2"/>
<feature type="signal peptide" evidence="2">
    <location>
        <begin position="1"/>
        <end position="32"/>
    </location>
</feature>
<dbReference type="InterPro" id="IPR028994">
    <property type="entry name" value="Integrin_alpha_N"/>
</dbReference>
<dbReference type="Proteomes" id="UP000320239">
    <property type="component" value="Unassembled WGS sequence"/>
</dbReference>
<dbReference type="SUPFAM" id="SSF69318">
    <property type="entry name" value="Integrin alpha N-terminal domain"/>
    <property type="match status" value="1"/>
</dbReference>
<dbReference type="InterPro" id="IPR013517">
    <property type="entry name" value="FG-GAP"/>
</dbReference>
<dbReference type="EMBL" id="VIWY01000001">
    <property type="protein sequence ID" value="TWG26622.1"/>
    <property type="molecule type" value="Genomic_DNA"/>
</dbReference>
<sequence>MPSAAQRGLAAACCAFLSTVGLMTVPALPASAAAPSEVTVIPSDIIEHYATDRVGFAGETGFLHQYTTNDSWLWTRYADGATRTVTALDGLPASYLVRAGGDRIRILADVAGHTVAGALTVLDLGTDSWLHPALPTNAAMLAYFSDTMLIRSRTGPGDLALRKFTGDGSPVTVPVTGVPADATGLNSGIVTAPDATATTIGFRGSTDGVGWTRYGLLDIATGRLSMMPEVTGTIQVMLSATHVGFRTSGTVQLFERSAVVAGAAGEPAAIAYPSGTSVLLVDGGLLLRSTSNDRVPVRFRSADGTDRQLLPRSQAGADAVVPAPAGALVVGGTDARDWAVQRVTSGGAVPVLAVTRPAVTAGLTVSQGLVRRIRVTTRQGQKSTYEFTNHHLLSGITEPHAAGGTLTNASACAPDAHCVRTVDGNRYGTAWVSAGTTSTTVSFKRDAYTSGFDVTLPAGGGSLVDVSDSYAIVNTTTPARQYVIRTGYTDEITARAVTGAALWFDTLWTASAGRIQAKNLTTGATAAALATGSSCTPSELQATGRQVYWSCGADGPAGVYDVARKRNVALPSGRYLLGDGYAVRHDADGALIRHDLGTGDRATLGTFARGALPDDRNITWAVDKYSGNVVHADATGAVHVIDAGVARSRPAVVVTNDGDYAVTFGSDHVWSRYLTLSRPVTAWRATITEAATGAVVATRSGGPTTAEIGIVWDGYLAGRRRATSGLYRIALTTSADGSTGSTGTSTVMVLCGTPKMRGYDCDGMPGVLAVRKDGRAAWQLARRDRTSLWDQGWTEQWDIGTRRSQVSALVPFGDLDNDLDNDLLVRKGDGSLYAYLGFGQAYFGRNRVVKISTGWNRYDALVTSGDLNRDGRPDLLARDAKTGVLYRYYGNGRSFGGRAELGGGYRSYARIVGPGDINGDGRADLLLVSKKGVVYTQYGTGSGTFGKARRIGSGFTAYNAVIGVGDLNQDGRNDLLVRDRAGNLFRLLGTGRGTFAARQRIGTGYQKWAYLF</sequence>
<dbReference type="Pfam" id="PF13517">
    <property type="entry name" value="FG-GAP_3"/>
    <property type="match status" value="1"/>
</dbReference>